<evidence type="ECO:0000313" key="2">
    <source>
        <dbReference type="Proteomes" id="UP001732700"/>
    </source>
</evidence>
<dbReference type="EnsemblPlants" id="AVESA.00010b.r2.5AG0854900.1">
    <property type="protein sequence ID" value="AVESA.00010b.r2.5AG0854900.1.CDS.1"/>
    <property type="gene ID" value="AVESA.00010b.r2.5AG0854900"/>
</dbReference>
<evidence type="ECO:0000313" key="1">
    <source>
        <dbReference type="EnsemblPlants" id="AVESA.00010b.r2.5AG0854900.1.CDS.1"/>
    </source>
</evidence>
<keyword evidence="2" id="KW-1185">Reference proteome</keyword>
<proteinExistence type="predicted"/>
<sequence>MTLNPRAGRAAARVAEHGASTYAGLAAATSRIASHGRAGDAAAARAVFDAMPSRDAVAWNAMLTAYARAGQPRAALALFARMRGGPDAFSLTAALSAASSLRCSVTGAQLHARLLRLGLRAQLPVGNALVAMYAGCARTEDAARAFREMRERNALSWCSLLHAYVASGHMKLAQELFDEMPAASCVAWNTLLMGYSRTGNAKKCLLVFNEMRVSGLSCDDATLCILVDACTELPNPSTGFAVHKITVQSGWNAVPEVSNSLISFYSKFSLLDHAEKIFESMESRTIVSWNSLIDAYARLGYIEKAASLFQGAPETNLISWTAMIGGFARNGCADEALALFVKMLTEKDFQPDVFTFGAVLHACATAASLSSGRMIHACALQNGFASYLYMANSLMDMYAKCGDVEGASKVFNAILKKDLVSWNTMLFGFAINGCANEALALYETMLSHDVCPDEVTFAGLLTACTHCGFLEQGRAFFESMVSVHRLKPTPEHLACVLDMYARSGNIKKAIELLDQYSEMVQTRSSDMRESLLSAYSSGNLDVRIGRKVGSSMVSTEPARDAGYVMLSNLLCATGQWTEAERVRRTMSEHGIKKSPGCSWIQVMGSTKVFVSGDQELNSIECDIIHRLDDEMRSIMHCCTVGQDIDREGYPT</sequence>
<reference evidence="1" key="2">
    <citation type="submission" date="2025-09" db="UniProtKB">
        <authorList>
            <consortium name="EnsemblPlants"/>
        </authorList>
    </citation>
    <scope>IDENTIFICATION</scope>
</reference>
<reference evidence="1" key="1">
    <citation type="submission" date="2021-05" db="EMBL/GenBank/DDBJ databases">
        <authorList>
            <person name="Scholz U."/>
            <person name="Mascher M."/>
            <person name="Fiebig A."/>
        </authorList>
    </citation>
    <scope>NUCLEOTIDE SEQUENCE [LARGE SCALE GENOMIC DNA]</scope>
</reference>
<name>A0ACD5XXY6_AVESA</name>
<organism evidence="1 2">
    <name type="scientific">Avena sativa</name>
    <name type="common">Oat</name>
    <dbReference type="NCBI Taxonomy" id="4498"/>
    <lineage>
        <taxon>Eukaryota</taxon>
        <taxon>Viridiplantae</taxon>
        <taxon>Streptophyta</taxon>
        <taxon>Embryophyta</taxon>
        <taxon>Tracheophyta</taxon>
        <taxon>Spermatophyta</taxon>
        <taxon>Magnoliopsida</taxon>
        <taxon>Liliopsida</taxon>
        <taxon>Poales</taxon>
        <taxon>Poaceae</taxon>
        <taxon>BOP clade</taxon>
        <taxon>Pooideae</taxon>
        <taxon>Poodae</taxon>
        <taxon>Poeae</taxon>
        <taxon>Poeae Chloroplast Group 1 (Aveneae type)</taxon>
        <taxon>Aveninae</taxon>
        <taxon>Avena</taxon>
    </lineage>
</organism>
<accession>A0ACD5XXY6</accession>
<protein>
    <submittedName>
        <fullName evidence="1">Uncharacterized protein</fullName>
    </submittedName>
</protein>
<dbReference type="Proteomes" id="UP001732700">
    <property type="component" value="Chromosome 5A"/>
</dbReference>